<feature type="transmembrane region" description="Helical" evidence="6">
    <location>
        <begin position="59"/>
        <end position="79"/>
    </location>
</feature>
<keyword evidence="3 6" id="KW-0812">Transmembrane</keyword>
<dbReference type="AlphaFoldDB" id="A0A0K2SN38"/>
<accession>A0A0K2SN38</accession>
<sequence length="310" mass="31990">MSGTFALGVLEQGLVYGIMVLGVYLTFRVLNFPDLTVDGSFTLGGSIAAAMIVAGRPPLLATLVAALGGLAAGAATGVLHTRLRVSGLLAGILTMTALYSINLRVMGRSNVPLLRRETLVTQVRGLLDSPLAALLLFLAAALLLKLLLDWFLQTEYGLAVQATGDNPGMIRSLGADTDRTTLVGLALSNGLVALSGALVAQHQGFADVGMGIGMIVAGLASVILGQAIVRARGVFFGTLAALVGSILYRAAAGAALRVGFAPSDLKLVTALLVVVALAVPRTLEWAGEARRRPGRRLWGGEGYAGPRRPA</sequence>
<dbReference type="EMBL" id="AP014924">
    <property type="protein sequence ID" value="BAS28530.1"/>
    <property type="molecule type" value="Genomic_DNA"/>
</dbReference>
<dbReference type="RefSeq" id="WP_198409539.1">
    <property type="nucleotide sequence ID" value="NZ_AP014924.1"/>
</dbReference>
<feature type="transmembrane region" description="Helical" evidence="6">
    <location>
        <begin position="208"/>
        <end position="229"/>
    </location>
</feature>
<dbReference type="GO" id="GO:0005886">
    <property type="term" value="C:plasma membrane"/>
    <property type="evidence" value="ECO:0007669"/>
    <property type="project" value="UniProtKB-SubCell"/>
</dbReference>
<dbReference type="PANTHER" id="PTHR32196:SF69">
    <property type="entry name" value="BRANCHED-CHAIN AMINO ACID TRANSPORT SYSTEM, PERMEASE PROTEIN"/>
    <property type="match status" value="1"/>
</dbReference>
<keyword evidence="8" id="KW-1185">Reference proteome</keyword>
<dbReference type="CDD" id="cd06574">
    <property type="entry name" value="TM_PBP1_branched-chain-AA_like"/>
    <property type="match status" value="1"/>
</dbReference>
<dbReference type="GO" id="GO:0022857">
    <property type="term" value="F:transmembrane transporter activity"/>
    <property type="evidence" value="ECO:0007669"/>
    <property type="project" value="InterPro"/>
</dbReference>
<evidence type="ECO:0000256" key="6">
    <source>
        <dbReference type="SAM" id="Phobius"/>
    </source>
</evidence>
<keyword evidence="5 6" id="KW-0472">Membrane</keyword>
<feature type="transmembrane region" description="Helical" evidence="6">
    <location>
        <begin position="126"/>
        <end position="148"/>
    </location>
</feature>
<keyword evidence="4 6" id="KW-1133">Transmembrane helix</keyword>
<keyword evidence="2" id="KW-1003">Cell membrane</keyword>
<reference evidence="8" key="1">
    <citation type="submission" date="2015-07" db="EMBL/GenBank/DDBJ databases">
        <title>Complete genome sequence and phylogenetic analysis of Limnochorda pilosa.</title>
        <authorList>
            <person name="Watanabe M."/>
            <person name="Kojima H."/>
            <person name="Fukui M."/>
        </authorList>
    </citation>
    <scope>NUCLEOTIDE SEQUENCE [LARGE SCALE GENOMIC DNA]</scope>
    <source>
        <strain evidence="8">HC45</strain>
    </source>
</reference>
<dbReference type="PANTHER" id="PTHR32196">
    <property type="entry name" value="ABC TRANSPORTER PERMEASE PROTEIN YPHD-RELATED-RELATED"/>
    <property type="match status" value="1"/>
</dbReference>
<feature type="transmembrane region" description="Helical" evidence="6">
    <location>
        <begin position="267"/>
        <end position="286"/>
    </location>
</feature>
<evidence type="ECO:0000313" key="7">
    <source>
        <dbReference type="EMBL" id="BAS28530.1"/>
    </source>
</evidence>
<evidence type="ECO:0000256" key="5">
    <source>
        <dbReference type="ARBA" id="ARBA00023136"/>
    </source>
</evidence>
<dbReference type="STRING" id="1555112.LIP_2700"/>
<evidence type="ECO:0000256" key="2">
    <source>
        <dbReference type="ARBA" id="ARBA00022475"/>
    </source>
</evidence>
<reference evidence="8" key="2">
    <citation type="journal article" date="2016" name="Int. J. Syst. Evol. Microbiol.">
        <title>Complete genome sequence and cell structure of Limnochorda pilosa, a Gram-negative spore-former within the phylum Firmicutes.</title>
        <authorList>
            <person name="Watanabe M."/>
            <person name="Kojima H."/>
            <person name="Fukui M."/>
        </authorList>
    </citation>
    <scope>NUCLEOTIDE SEQUENCE [LARGE SCALE GENOMIC DNA]</scope>
    <source>
        <strain evidence="8">HC45</strain>
    </source>
</reference>
<gene>
    <name evidence="7" type="ORF">LIP_2700</name>
</gene>
<evidence type="ECO:0000256" key="4">
    <source>
        <dbReference type="ARBA" id="ARBA00022989"/>
    </source>
</evidence>
<dbReference type="Proteomes" id="UP000065807">
    <property type="component" value="Chromosome"/>
</dbReference>
<evidence type="ECO:0000313" key="8">
    <source>
        <dbReference type="Proteomes" id="UP000065807"/>
    </source>
</evidence>
<dbReference type="KEGG" id="lpil:LIP_2700"/>
<evidence type="ECO:0000256" key="3">
    <source>
        <dbReference type="ARBA" id="ARBA00022692"/>
    </source>
</evidence>
<feature type="transmembrane region" description="Helical" evidence="6">
    <location>
        <begin position="85"/>
        <end position="105"/>
    </location>
</feature>
<proteinExistence type="predicted"/>
<comment type="subcellular location">
    <subcellularLocation>
        <location evidence="1">Cell membrane</location>
        <topology evidence="1">Multi-pass membrane protein</topology>
    </subcellularLocation>
</comment>
<evidence type="ECO:0000256" key="1">
    <source>
        <dbReference type="ARBA" id="ARBA00004651"/>
    </source>
</evidence>
<dbReference type="InterPro" id="IPR001851">
    <property type="entry name" value="ABC_transp_permease"/>
</dbReference>
<protein>
    <submittedName>
        <fullName evidence="7">ABC transporter permease</fullName>
    </submittedName>
</protein>
<dbReference type="Pfam" id="PF02653">
    <property type="entry name" value="BPD_transp_2"/>
    <property type="match status" value="1"/>
</dbReference>
<organism evidence="7 8">
    <name type="scientific">Limnochorda pilosa</name>
    <dbReference type="NCBI Taxonomy" id="1555112"/>
    <lineage>
        <taxon>Bacteria</taxon>
        <taxon>Bacillati</taxon>
        <taxon>Bacillota</taxon>
        <taxon>Limnochordia</taxon>
        <taxon>Limnochordales</taxon>
        <taxon>Limnochordaceae</taxon>
        <taxon>Limnochorda</taxon>
    </lineage>
</organism>
<name>A0A0K2SN38_LIMPI</name>
<dbReference type="PATRIC" id="fig|1555112.3.peg.2741"/>
<feature type="transmembrane region" description="Helical" evidence="6">
    <location>
        <begin position="234"/>
        <end position="255"/>
    </location>
</feature>
<feature type="transmembrane region" description="Helical" evidence="6">
    <location>
        <begin position="6"/>
        <end position="27"/>
    </location>
</feature>